<evidence type="ECO:0000259" key="1">
    <source>
        <dbReference type="Pfam" id="PF08241"/>
    </source>
</evidence>
<evidence type="ECO:0000313" key="3">
    <source>
        <dbReference type="Proteomes" id="UP000324288"/>
    </source>
</evidence>
<dbReference type="Pfam" id="PF08241">
    <property type="entry name" value="Methyltransf_11"/>
    <property type="match status" value="1"/>
</dbReference>
<proteinExistence type="predicted"/>
<dbReference type="GeneID" id="84894966"/>
<dbReference type="EMBL" id="LR584267">
    <property type="protein sequence ID" value="VHO00940.1"/>
    <property type="molecule type" value="Genomic_DNA"/>
</dbReference>
<protein>
    <submittedName>
        <fullName evidence="2">Putative methyltransferase</fullName>
    </submittedName>
</protein>
<keyword evidence="3" id="KW-1185">Reference proteome</keyword>
<dbReference type="GO" id="GO:0032259">
    <property type="term" value="P:methylation"/>
    <property type="evidence" value="ECO:0007669"/>
    <property type="project" value="UniProtKB-KW"/>
</dbReference>
<dbReference type="GO" id="GO:0008757">
    <property type="term" value="F:S-adenosylmethionine-dependent methyltransferase activity"/>
    <property type="evidence" value="ECO:0007669"/>
    <property type="project" value="InterPro"/>
</dbReference>
<sequence length="265" mass="29620">MTSTPSAFRALRRRATLARSWALLTSFPDEQRHPERFYNALSSDTADLIELLWEGTTGTSLTGTTVLDVGGGPGYFGREFGKRGVRYIGCEPDLRELQAAGLPLEPQVRGLTVQGSGMDLPFASDAVDVVYSSNVVEHVPEPWRMCDEMVRVCRPGGLIVVSYTLWYGPFGGHEMGLTHYLGGDRARRLYERRHGHSPKNYFGRSLFAVGCREGMEWARHQPDAEVAGFFPRYHPGWAWWMVNVPGFREVAVSNLVAVLRKRGGQ</sequence>
<accession>A0A5E3ZXT7</accession>
<keyword evidence="2" id="KW-0808">Transferase</keyword>
<dbReference type="SUPFAM" id="SSF53335">
    <property type="entry name" value="S-adenosyl-L-methionine-dependent methyltransferases"/>
    <property type="match status" value="1"/>
</dbReference>
<dbReference type="AlphaFoldDB" id="A0A5E3ZXT7"/>
<dbReference type="InterPro" id="IPR029063">
    <property type="entry name" value="SAM-dependent_MTases_sf"/>
</dbReference>
<dbReference type="InterPro" id="IPR013216">
    <property type="entry name" value="Methyltransf_11"/>
</dbReference>
<dbReference type="Gene3D" id="3.40.50.150">
    <property type="entry name" value="Vaccinia Virus protein VP39"/>
    <property type="match status" value="1"/>
</dbReference>
<gene>
    <name evidence="2" type="ORF">LC603019_01045</name>
</gene>
<name>A0A5E3ZXT7_9ACTN</name>
<dbReference type="Proteomes" id="UP000324288">
    <property type="component" value="Chromosome"/>
</dbReference>
<dbReference type="RefSeq" id="WP_237023722.1">
    <property type="nucleotide sequence ID" value="NZ_CAJPTR010000017.1"/>
</dbReference>
<evidence type="ECO:0000313" key="2">
    <source>
        <dbReference type="EMBL" id="VHO00940.1"/>
    </source>
</evidence>
<feature type="domain" description="Methyltransferase type 11" evidence="1">
    <location>
        <begin position="67"/>
        <end position="161"/>
    </location>
</feature>
<dbReference type="CDD" id="cd02440">
    <property type="entry name" value="AdoMet_MTases"/>
    <property type="match status" value="1"/>
</dbReference>
<keyword evidence="2" id="KW-0489">Methyltransferase</keyword>
<dbReference type="PANTHER" id="PTHR43591">
    <property type="entry name" value="METHYLTRANSFERASE"/>
    <property type="match status" value="1"/>
</dbReference>
<reference evidence="2 3" key="1">
    <citation type="submission" date="2019-04" db="EMBL/GenBank/DDBJ databases">
        <authorList>
            <person name="Seth-Smith MB H."/>
            <person name="Seth-Smith H."/>
        </authorList>
    </citation>
    <scope>NUCLEOTIDE SEQUENCE [LARGE SCALE GENOMIC DNA]</scope>
    <source>
        <strain evidence="2">USB-603019</strain>
    </source>
</reference>
<organism evidence="2 3">
    <name type="scientific">Lawsonella clevelandensis</name>
    <dbReference type="NCBI Taxonomy" id="1528099"/>
    <lineage>
        <taxon>Bacteria</taxon>
        <taxon>Bacillati</taxon>
        <taxon>Actinomycetota</taxon>
        <taxon>Actinomycetes</taxon>
        <taxon>Mycobacteriales</taxon>
        <taxon>Lawsonellaceae</taxon>
        <taxon>Lawsonella</taxon>
    </lineage>
</organism>